<dbReference type="Pfam" id="PF07729">
    <property type="entry name" value="FCD"/>
    <property type="match status" value="1"/>
</dbReference>
<dbReference type="InterPro" id="IPR036388">
    <property type="entry name" value="WH-like_DNA-bd_sf"/>
</dbReference>
<dbReference type="InterPro" id="IPR000524">
    <property type="entry name" value="Tscrpt_reg_HTH_GntR"/>
</dbReference>
<dbReference type="InterPro" id="IPR008920">
    <property type="entry name" value="TF_FadR/GntR_C"/>
</dbReference>
<dbReference type="EMBL" id="BAAFZP010000001">
    <property type="protein sequence ID" value="GAB1583317.1"/>
    <property type="molecule type" value="Genomic_DNA"/>
</dbReference>
<feature type="domain" description="HTH gntR-type" evidence="4">
    <location>
        <begin position="22"/>
        <end position="89"/>
    </location>
</feature>
<evidence type="ECO:0000256" key="2">
    <source>
        <dbReference type="ARBA" id="ARBA00023125"/>
    </source>
</evidence>
<evidence type="ECO:0000313" key="5">
    <source>
        <dbReference type="EMBL" id="GAB1583317.1"/>
    </source>
</evidence>
<dbReference type="PROSITE" id="PS50949">
    <property type="entry name" value="HTH_GNTR"/>
    <property type="match status" value="1"/>
</dbReference>
<proteinExistence type="predicted"/>
<comment type="caution">
    <text evidence="5">The sequence shown here is derived from an EMBL/GenBank/DDBJ whole genome shotgun (WGS) entry which is preliminary data.</text>
</comment>
<evidence type="ECO:0000256" key="3">
    <source>
        <dbReference type="ARBA" id="ARBA00023163"/>
    </source>
</evidence>
<evidence type="ECO:0000259" key="4">
    <source>
        <dbReference type="PROSITE" id="PS50949"/>
    </source>
</evidence>
<dbReference type="PANTHER" id="PTHR43537:SF5">
    <property type="entry name" value="UXU OPERON TRANSCRIPTIONAL REGULATOR"/>
    <property type="match status" value="1"/>
</dbReference>
<dbReference type="Gene3D" id="1.10.10.10">
    <property type="entry name" value="Winged helix-like DNA-binding domain superfamily/Winged helix DNA-binding domain"/>
    <property type="match status" value="1"/>
</dbReference>
<dbReference type="PANTHER" id="PTHR43537">
    <property type="entry name" value="TRANSCRIPTIONAL REGULATOR, GNTR FAMILY"/>
    <property type="match status" value="1"/>
</dbReference>
<dbReference type="CDD" id="cd07377">
    <property type="entry name" value="WHTH_GntR"/>
    <property type="match status" value="1"/>
</dbReference>
<evidence type="ECO:0000313" key="6">
    <source>
        <dbReference type="Proteomes" id="UP001628091"/>
    </source>
</evidence>
<reference evidence="5 6" key="1">
    <citation type="submission" date="2024-10" db="EMBL/GenBank/DDBJ databases">
        <title>Isolation, draft genome sequencing and identification of Phyllobacterium sp. NSA23, isolated from leaf soil.</title>
        <authorList>
            <person name="Akita H."/>
        </authorList>
    </citation>
    <scope>NUCLEOTIDE SEQUENCE [LARGE SCALE GENOMIC DNA]</scope>
    <source>
        <strain evidence="5 6">NSA23</strain>
    </source>
</reference>
<keyword evidence="2" id="KW-0238">DNA-binding</keyword>
<evidence type="ECO:0000256" key="1">
    <source>
        <dbReference type="ARBA" id="ARBA00023015"/>
    </source>
</evidence>
<dbReference type="Gene3D" id="1.20.120.530">
    <property type="entry name" value="GntR ligand-binding domain-like"/>
    <property type="match status" value="1"/>
</dbReference>
<keyword evidence="1" id="KW-0805">Transcription regulation</keyword>
<dbReference type="SUPFAM" id="SSF48008">
    <property type="entry name" value="GntR ligand-binding domain-like"/>
    <property type="match status" value="1"/>
</dbReference>
<dbReference type="Proteomes" id="UP001628091">
    <property type="component" value="Unassembled WGS sequence"/>
</dbReference>
<dbReference type="SMART" id="SM00345">
    <property type="entry name" value="HTH_GNTR"/>
    <property type="match status" value="1"/>
</dbReference>
<keyword evidence="6" id="KW-1185">Reference proteome</keyword>
<dbReference type="Pfam" id="PF00392">
    <property type="entry name" value="GntR"/>
    <property type="match status" value="1"/>
</dbReference>
<dbReference type="SMART" id="SM00895">
    <property type="entry name" value="FCD"/>
    <property type="match status" value="1"/>
</dbReference>
<keyword evidence="3" id="KW-0804">Transcription</keyword>
<organism evidence="5 6">
    <name type="scientific">Phyllobacterium phragmitis</name>
    <dbReference type="NCBI Taxonomy" id="2670329"/>
    <lineage>
        <taxon>Bacteria</taxon>
        <taxon>Pseudomonadati</taxon>
        <taxon>Pseudomonadota</taxon>
        <taxon>Alphaproteobacteria</taxon>
        <taxon>Hyphomicrobiales</taxon>
        <taxon>Phyllobacteriaceae</taxon>
        <taxon>Phyllobacterium</taxon>
    </lineage>
</organism>
<dbReference type="InterPro" id="IPR011711">
    <property type="entry name" value="GntR_C"/>
</dbReference>
<accession>A0ABQ0H313</accession>
<gene>
    <name evidence="5" type="ORF">PPNSA23_32600</name>
</gene>
<sequence length="225" mass="24342">MAKITNEAHAAGGPPPAYLPGESLAEQAYRTLEHLIVTLVLEPDMVVNERTLIEMTGMGRTPVREAIQRLAWEGLMEVRPRSGIAITPLHPEDFVKVLDTREGVEQVLSRDAARLAGPRDHERFQAAADAMRKAAADDDVGGFLEADKALDRVLGQAAGNPFAARLAAPLQTHSRRFWFRLRGQDGIMTSAQAHIALIGAVLARDPEKAIAAAADLIGHLRTLAP</sequence>
<dbReference type="SUPFAM" id="SSF46785">
    <property type="entry name" value="Winged helix' DNA-binding domain"/>
    <property type="match status" value="1"/>
</dbReference>
<protein>
    <submittedName>
        <fullName evidence="5">GntR family transcriptional regulator</fullName>
    </submittedName>
</protein>
<name>A0ABQ0H313_9HYPH</name>
<dbReference type="InterPro" id="IPR036390">
    <property type="entry name" value="WH_DNA-bd_sf"/>
</dbReference>